<organism evidence="2">
    <name type="scientific">Tanacetum cinerariifolium</name>
    <name type="common">Dalmatian daisy</name>
    <name type="synonym">Chrysanthemum cinerariifolium</name>
    <dbReference type="NCBI Taxonomy" id="118510"/>
    <lineage>
        <taxon>Eukaryota</taxon>
        <taxon>Viridiplantae</taxon>
        <taxon>Streptophyta</taxon>
        <taxon>Embryophyta</taxon>
        <taxon>Tracheophyta</taxon>
        <taxon>Spermatophyta</taxon>
        <taxon>Magnoliopsida</taxon>
        <taxon>eudicotyledons</taxon>
        <taxon>Gunneridae</taxon>
        <taxon>Pentapetalae</taxon>
        <taxon>asterids</taxon>
        <taxon>campanulids</taxon>
        <taxon>Asterales</taxon>
        <taxon>Asteraceae</taxon>
        <taxon>Asteroideae</taxon>
        <taxon>Anthemideae</taxon>
        <taxon>Anthemidinae</taxon>
        <taxon>Tanacetum</taxon>
    </lineage>
</organism>
<accession>A0A6L2LY42</accession>
<keyword evidence="1" id="KW-1133">Transmembrane helix</keyword>
<protein>
    <submittedName>
        <fullName evidence="2">Fe(2+) transport protein 1-like</fullName>
    </submittedName>
</protein>
<keyword evidence="1" id="KW-0812">Transmembrane</keyword>
<dbReference type="EMBL" id="BKCJ010005319">
    <property type="protein sequence ID" value="GEU66069.1"/>
    <property type="molecule type" value="Genomic_DNA"/>
</dbReference>
<keyword evidence="1" id="KW-0472">Membrane</keyword>
<reference evidence="2" key="1">
    <citation type="journal article" date="2019" name="Sci. Rep.">
        <title>Draft genome of Tanacetum cinerariifolium, the natural source of mosquito coil.</title>
        <authorList>
            <person name="Yamashiro T."/>
            <person name="Shiraishi A."/>
            <person name="Satake H."/>
            <person name="Nakayama K."/>
        </authorList>
    </citation>
    <scope>NUCLEOTIDE SEQUENCE</scope>
</reference>
<sequence length="127" mass="14359">MALQICGFNLSEGGVGEPIEVPTKVLLFMHEESSKRRKVDEEVQDVRTVAGEDEICRVVRIGKRTINGCIRQYVHDMITYGCFLLSSADYEMKMKGILVFFFSATTPLGIAFGILLSNTKKIDRLHW</sequence>
<name>A0A6L2LY42_TANCI</name>
<dbReference type="AlphaFoldDB" id="A0A6L2LY42"/>
<evidence type="ECO:0000313" key="2">
    <source>
        <dbReference type="EMBL" id="GEU66069.1"/>
    </source>
</evidence>
<feature type="transmembrane region" description="Helical" evidence="1">
    <location>
        <begin position="97"/>
        <end position="116"/>
    </location>
</feature>
<evidence type="ECO:0000256" key="1">
    <source>
        <dbReference type="SAM" id="Phobius"/>
    </source>
</evidence>
<comment type="caution">
    <text evidence="2">The sequence shown here is derived from an EMBL/GenBank/DDBJ whole genome shotgun (WGS) entry which is preliminary data.</text>
</comment>
<proteinExistence type="predicted"/>
<gene>
    <name evidence="2" type="ORF">Tci_038047</name>
</gene>